<proteinExistence type="predicted"/>
<dbReference type="EMBL" id="GHES01045996">
    <property type="protein sequence ID" value="MPA76555.1"/>
    <property type="molecule type" value="Transcribed_RNA"/>
</dbReference>
<protein>
    <recommendedName>
        <fullName evidence="2">18S pre-ribosomal assembly protein gar2-related</fullName>
    </recommendedName>
</protein>
<organism evidence="1">
    <name type="scientific">Davidia involucrata</name>
    <name type="common">Dove tree</name>
    <dbReference type="NCBI Taxonomy" id="16924"/>
    <lineage>
        <taxon>Eukaryota</taxon>
        <taxon>Viridiplantae</taxon>
        <taxon>Streptophyta</taxon>
        <taxon>Embryophyta</taxon>
        <taxon>Tracheophyta</taxon>
        <taxon>Spermatophyta</taxon>
        <taxon>Magnoliopsida</taxon>
        <taxon>eudicotyledons</taxon>
        <taxon>Gunneridae</taxon>
        <taxon>Pentapetalae</taxon>
        <taxon>asterids</taxon>
        <taxon>Cornales</taxon>
        <taxon>Nyssaceae</taxon>
        <taxon>Davidia</taxon>
    </lineage>
</organism>
<dbReference type="PANTHER" id="PTHR33914">
    <property type="entry name" value="18S PRE-RIBOSOMAL ASSEMBLY PROTEIN GAR2-LIKE PROTEIN"/>
    <property type="match status" value="1"/>
</dbReference>
<dbReference type="PANTHER" id="PTHR33914:SF2">
    <property type="entry name" value="OS02G0582100 PROTEIN"/>
    <property type="match status" value="1"/>
</dbReference>
<dbReference type="GO" id="GO:0009786">
    <property type="term" value="P:regulation of asymmetric cell division"/>
    <property type="evidence" value="ECO:0007669"/>
    <property type="project" value="InterPro"/>
</dbReference>
<reference evidence="1" key="1">
    <citation type="submission" date="2019-08" db="EMBL/GenBank/DDBJ databases">
        <title>Reference gene set and small RNA set construction with multiple tissues from Davidia involucrata Baill.</title>
        <authorList>
            <person name="Yang H."/>
            <person name="Zhou C."/>
            <person name="Li G."/>
            <person name="Wang J."/>
            <person name="Gao P."/>
            <person name="Wang M."/>
            <person name="Wang R."/>
            <person name="Zhao Y."/>
        </authorList>
    </citation>
    <scope>NUCLEOTIDE SEQUENCE</scope>
    <source>
        <tissue evidence="1">Mixed with DoveR01_LX</tissue>
    </source>
</reference>
<sequence>MCGHLTQANKPHYKPFKFNDNSEEMKGLKLDQKTNLEDENIITWHLESHEYEVDSRPLLENKRNGDAVRSLLEINGFMTRDDSIDGREHITQYTTTPSESGGTEERTDLYTNTHVMDSEMPELAVFLQESNYQVVRDICIDRVVPSQESCSVENCELDHNIISCFLNSYVDINSNFTKEAPDTVSSISNGLETLSENNGIKDAVEQSGSGNLMIKDKIHFDASVEVADDGSAKNVTERSTLVRGLDSDYFHSQLSNSTGNYQVPSKEAVLASSMLSSATEALHSNSYAVEAAYKSEVESISITHDCDSSLITFTSREGKSENADCQLPSKTENMSRLEEGMPESLAVSSQNSLRVHDHGDSSFSAVGLLSGPIAYSGRIPYSGSISLRSNSSTTSTRSFAFPVLPSEWNDSPVKMGEVDRRNLRKRKSWRMACLCCKF</sequence>
<dbReference type="AlphaFoldDB" id="A0A5B7C6T3"/>
<name>A0A5B7C6T3_DAVIN</name>
<dbReference type="InterPro" id="IPR040378">
    <property type="entry name" value="BASL"/>
</dbReference>
<evidence type="ECO:0008006" key="2">
    <source>
        <dbReference type="Google" id="ProtNLM"/>
    </source>
</evidence>
<accession>A0A5B7C6T3</accession>
<gene>
    <name evidence="1" type="ORF">Din_045996</name>
</gene>
<evidence type="ECO:0000313" key="1">
    <source>
        <dbReference type="EMBL" id="MPA76555.1"/>
    </source>
</evidence>